<accession>A0A8T0IK08</accession>
<sequence length="87" mass="9738">MSKCVACRGIQACYSALRPRFENTYVEFCALNPQHFTNCLSESIQNQALRAQAAVNCLQFTLYYRSTRPAIAETRPCQITVIGLDSA</sequence>
<organism evidence="1 2">
    <name type="scientific">Ceratodon purpureus</name>
    <name type="common">Fire moss</name>
    <name type="synonym">Dicranum purpureum</name>
    <dbReference type="NCBI Taxonomy" id="3225"/>
    <lineage>
        <taxon>Eukaryota</taxon>
        <taxon>Viridiplantae</taxon>
        <taxon>Streptophyta</taxon>
        <taxon>Embryophyta</taxon>
        <taxon>Bryophyta</taxon>
        <taxon>Bryophytina</taxon>
        <taxon>Bryopsida</taxon>
        <taxon>Dicranidae</taxon>
        <taxon>Pseudoditrichales</taxon>
        <taxon>Ditrichaceae</taxon>
        <taxon>Ceratodon</taxon>
    </lineage>
</organism>
<name>A0A8T0IK08_CERPU</name>
<reference evidence="1" key="1">
    <citation type="submission" date="2020-06" db="EMBL/GenBank/DDBJ databases">
        <title>WGS assembly of Ceratodon purpureus strain R40.</title>
        <authorList>
            <person name="Carey S.B."/>
            <person name="Jenkins J."/>
            <person name="Shu S."/>
            <person name="Lovell J.T."/>
            <person name="Sreedasyam A."/>
            <person name="Maumus F."/>
            <person name="Tiley G.P."/>
            <person name="Fernandez-Pozo N."/>
            <person name="Barry K."/>
            <person name="Chen C."/>
            <person name="Wang M."/>
            <person name="Lipzen A."/>
            <person name="Daum C."/>
            <person name="Saski C.A."/>
            <person name="Payton A.C."/>
            <person name="Mcbreen J.C."/>
            <person name="Conrad R.E."/>
            <person name="Kollar L.M."/>
            <person name="Olsson S."/>
            <person name="Huttunen S."/>
            <person name="Landis J.B."/>
            <person name="Wickett N.J."/>
            <person name="Johnson M.G."/>
            <person name="Rensing S.A."/>
            <person name="Grimwood J."/>
            <person name="Schmutz J."/>
            <person name="Mcdaniel S.F."/>
        </authorList>
    </citation>
    <scope>NUCLEOTIDE SEQUENCE</scope>
    <source>
        <strain evidence="1">R40</strain>
    </source>
</reference>
<dbReference type="EMBL" id="CM026423">
    <property type="protein sequence ID" value="KAG0583612.1"/>
    <property type="molecule type" value="Genomic_DNA"/>
</dbReference>
<comment type="caution">
    <text evidence="1">The sequence shown here is derived from an EMBL/GenBank/DDBJ whole genome shotgun (WGS) entry which is preliminary data.</text>
</comment>
<evidence type="ECO:0000313" key="1">
    <source>
        <dbReference type="EMBL" id="KAG0583612.1"/>
    </source>
</evidence>
<protein>
    <submittedName>
        <fullName evidence="1">Uncharacterized protein</fullName>
    </submittedName>
</protein>
<dbReference type="AlphaFoldDB" id="A0A8T0IK08"/>
<dbReference type="Proteomes" id="UP000822688">
    <property type="component" value="Chromosome 3"/>
</dbReference>
<gene>
    <name evidence="1" type="ORF">KC19_3G149000</name>
</gene>
<keyword evidence="2" id="KW-1185">Reference proteome</keyword>
<proteinExistence type="predicted"/>
<evidence type="ECO:0000313" key="2">
    <source>
        <dbReference type="Proteomes" id="UP000822688"/>
    </source>
</evidence>